<sequence>MRTDFLGKGSLLKGVFDLKEVIVQYGGVSLNRLCQQLEENQIHLNAYANQLLRHPQLSFSADKQRTTCVIVSLKELGLTQGGSLTEIFAAAPSYGLTDCTLEMALHFRLSYHQLANSTGLKSQGKAPAAAITIASVPLEKTDDFPKGFYVRRIDGVDWLRGYTCDARHQFAPDDLFLFQRRDPLPERLN</sequence>
<keyword evidence="1" id="KW-0547">Nucleotide-binding</keyword>
<organism evidence="1 2">
    <name type="scientific">Enterococcus casseliflavus</name>
    <name type="common">Enterococcus flavescens</name>
    <dbReference type="NCBI Taxonomy" id="37734"/>
    <lineage>
        <taxon>Bacteria</taxon>
        <taxon>Bacillati</taxon>
        <taxon>Bacillota</taxon>
        <taxon>Bacilli</taxon>
        <taxon>Lactobacillales</taxon>
        <taxon>Enterococcaceae</taxon>
        <taxon>Enterococcus</taxon>
    </lineage>
</organism>
<keyword evidence="1" id="KW-0067">ATP-binding</keyword>
<reference evidence="1 2" key="1">
    <citation type="submission" date="2019-11" db="EMBL/GenBank/DDBJ databases">
        <title>Detection and genome characteristic of a blood enterococcus casselifavus isolate from Zhengzhou,china.</title>
        <authorList>
            <person name="Wen P."/>
        </authorList>
    </citation>
    <scope>NUCLEOTIDE SEQUENCE [LARGE SCALE GENOMIC DNA]</scope>
    <source>
        <strain evidence="1 2">EC291</strain>
    </source>
</reference>
<dbReference type="EMBL" id="CP046123">
    <property type="protein sequence ID" value="QGN28476.1"/>
    <property type="molecule type" value="Genomic_DNA"/>
</dbReference>
<evidence type="ECO:0000313" key="1">
    <source>
        <dbReference type="EMBL" id="QGN28476.1"/>
    </source>
</evidence>
<name>A0ABD6YWN6_ENTCA</name>
<proteinExistence type="predicted"/>
<dbReference type="AlphaFoldDB" id="A0ABD6YWN6"/>
<gene>
    <name evidence="1" type="ORF">GFU50_02615</name>
</gene>
<dbReference type="GO" id="GO:0004386">
    <property type="term" value="F:helicase activity"/>
    <property type="evidence" value="ECO:0007669"/>
    <property type="project" value="UniProtKB-KW"/>
</dbReference>
<accession>A0ABD6YWN6</accession>
<dbReference type="RefSeq" id="WP_034695335.1">
    <property type="nucleotide sequence ID" value="NZ_CP046123.1"/>
</dbReference>
<keyword evidence="1" id="KW-0347">Helicase</keyword>
<dbReference type="Proteomes" id="UP000422837">
    <property type="component" value="Chromosome"/>
</dbReference>
<protein>
    <submittedName>
        <fullName evidence="1">Helicase</fullName>
    </submittedName>
</protein>
<evidence type="ECO:0000313" key="2">
    <source>
        <dbReference type="Proteomes" id="UP000422837"/>
    </source>
</evidence>
<keyword evidence="1" id="KW-0378">Hydrolase</keyword>